<organism evidence="2 3">
    <name type="scientific">Neolewinella xylanilytica</name>
    <dbReference type="NCBI Taxonomy" id="1514080"/>
    <lineage>
        <taxon>Bacteria</taxon>
        <taxon>Pseudomonadati</taxon>
        <taxon>Bacteroidota</taxon>
        <taxon>Saprospiria</taxon>
        <taxon>Saprospirales</taxon>
        <taxon>Lewinellaceae</taxon>
        <taxon>Neolewinella</taxon>
    </lineage>
</organism>
<dbReference type="EMBL" id="PTJC01000005">
    <property type="protein sequence ID" value="PPK88790.1"/>
    <property type="molecule type" value="Genomic_DNA"/>
</dbReference>
<comment type="caution">
    <text evidence="2">The sequence shown here is derived from an EMBL/GenBank/DDBJ whole genome shotgun (WGS) entry which is preliminary data.</text>
</comment>
<dbReference type="Proteomes" id="UP000237662">
    <property type="component" value="Unassembled WGS sequence"/>
</dbReference>
<accession>A0A2S6IBA6</accession>
<evidence type="ECO:0000313" key="3">
    <source>
        <dbReference type="Proteomes" id="UP000237662"/>
    </source>
</evidence>
<keyword evidence="1" id="KW-1133">Transmembrane helix</keyword>
<keyword evidence="3" id="KW-1185">Reference proteome</keyword>
<evidence type="ECO:0000313" key="2">
    <source>
        <dbReference type="EMBL" id="PPK88790.1"/>
    </source>
</evidence>
<feature type="transmembrane region" description="Helical" evidence="1">
    <location>
        <begin position="9"/>
        <end position="28"/>
    </location>
</feature>
<protein>
    <submittedName>
        <fullName evidence="2">Uncharacterized protein</fullName>
    </submittedName>
</protein>
<name>A0A2S6IBA6_9BACT</name>
<keyword evidence="1" id="KW-0472">Membrane</keyword>
<dbReference type="AlphaFoldDB" id="A0A2S6IBA6"/>
<evidence type="ECO:0000256" key="1">
    <source>
        <dbReference type="SAM" id="Phobius"/>
    </source>
</evidence>
<gene>
    <name evidence="2" type="ORF">CLV84_1762</name>
</gene>
<reference evidence="2 3" key="1">
    <citation type="submission" date="2018-02" db="EMBL/GenBank/DDBJ databases">
        <title>Genomic Encyclopedia of Archaeal and Bacterial Type Strains, Phase II (KMG-II): from individual species to whole genera.</title>
        <authorList>
            <person name="Goeker M."/>
        </authorList>
    </citation>
    <scope>NUCLEOTIDE SEQUENCE [LARGE SCALE GENOMIC DNA]</scope>
    <source>
        <strain evidence="2 3">DSM 29526</strain>
    </source>
</reference>
<proteinExistence type="predicted"/>
<sequence>MLQTQHRKYLAYTVLVVIAMVLIFLFGWDDDGTIKSALKSFIRAVT</sequence>
<dbReference type="RefSeq" id="WP_170067626.1">
    <property type="nucleotide sequence ID" value="NZ_PTJC01000005.1"/>
</dbReference>
<keyword evidence="1" id="KW-0812">Transmembrane</keyword>